<name>A0A844HZL5_9GAMM</name>
<dbReference type="Proteomes" id="UP000431462">
    <property type="component" value="Unassembled WGS sequence"/>
</dbReference>
<sequence length="256" mass="28775">MNRTVRYAASSRTVKFPTVGPASLPLLLASLVLLIGCQPKTQSQKDESELNQTPEVLISSNLEIWDILGRPTSVAMSFDLQNQRESNVLKVSARTERTSCASTFVLPNRASEEEIYTFFAERTASFKCFSATLTSIEADELREVVRVFYLTLFPSVSNTQNKSRQPSEPDRTTASYHFDKLTKTPIYYSWQATDDGCLKQSVLKTRGLQEVSGVWTPRSADVALRLHCDSPAARFFIDVQDTSVRREQAQNQTDDN</sequence>
<protein>
    <submittedName>
        <fullName evidence="1">Uncharacterized protein</fullName>
    </submittedName>
</protein>
<evidence type="ECO:0000313" key="1">
    <source>
        <dbReference type="EMBL" id="MTI98835.1"/>
    </source>
</evidence>
<evidence type="ECO:0000313" key="2">
    <source>
        <dbReference type="Proteomes" id="UP000431462"/>
    </source>
</evidence>
<organism evidence="1 2">
    <name type="scientific">Marinobacter adhaerens</name>
    <dbReference type="NCBI Taxonomy" id="1033846"/>
    <lineage>
        <taxon>Bacteria</taxon>
        <taxon>Pseudomonadati</taxon>
        <taxon>Pseudomonadota</taxon>
        <taxon>Gammaproteobacteria</taxon>
        <taxon>Pseudomonadales</taxon>
        <taxon>Marinobacteraceae</taxon>
        <taxon>Marinobacter</taxon>
    </lineage>
</organism>
<comment type="caution">
    <text evidence="1">The sequence shown here is derived from an EMBL/GenBank/DDBJ whole genome shotgun (WGS) entry which is preliminary data.</text>
</comment>
<reference evidence="1 2" key="1">
    <citation type="submission" date="2019-06" db="EMBL/GenBank/DDBJ databases">
        <title>Enrichment of Autotrophic Halophilic Microorganisms from Red Sea Brine Pool Using Microbial Electrosynthesis System.</title>
        <authorList>
            <person name="Alqahtani M.F."/>
            <person name="Bajracharya S."/>
            <person name="Katuri K.P."/>
            <person name="Ali M."/>
            <person name="Saikaly P.E."/>
        </authorList>
    </citation>
    <scope>NUCLEOTIDE SEQUENCE [LARGE SCALE GENOMIC DNA]</scope>
    <source>
        <strain evidence="1">MES15</strain>
    </source>
</reference>
<dbReference type="AlphaFoldDB" id="A0A844HZL5"/>
<dbReference type="EMBL" id="VENC01000008">
    <property type="protein sequence ID" value="MTI98835.1"/>
    <property type="molecule type" value="Genomic_DNA"/>
</dbReference>
<accession>A0A844HZL5</accession>
<gene>
    <name evidence="1" type="ORF">FH752_09460</name>
</gene>
<proteinExistence type="predicted"/>